<dbReference type="InterPro" id="IPR018719">
    <property type="entry name" value="DUF2243_membrane"/>
</dbReference>
<name>A0ABW5UTJ3_9BURK</name>
<evidence type="ECO:0000313" key="2">
    <source>
        <dbReference type="EMBL" id="MFD2755770.1"/>
    </source>
</evidence>
<evidence type="ECO:0000313" key="3">
    <source>
        <dbReference type="Proteomes" id="UP001597463"/>
    </source>
</evidence>
<feature type="transmembrane region" description="Helical" evidence="1">
    <location>
        <begin position="12"/>
        <end position="32"/>
    </location>
</feature>
<keyword evidence="1" id="KW-1133">Transmembrane helix</keyword>
<protein>
    <submittedName>
        <fullName evidence="2">DUF2243 domain-containing protein</fullName>
    </submittedName>
</protein>
<reference evidence="3" key="1">
    <citation type="journal article" date="2019" name="Int. J. Syst. Evol. Microbiol.">
        <title>The Global Catalogue of Microorganisms (GCM) 10K type strain sequencing project: providing services to taxonomists for standard genome sequencing and annotation.</title>
        <authorList>
            <consortium name="The Broad Institute Genomics Platform"/>
            <consortium name="The Broad Institute Genome Sequencing Center for Infectious Disease"/>
            <person name="Wu L."/>
            <person name="Ma J."/>
        </authorList>
    </citation>
    <scope>NUCLEOTIDE SEQUENCE [LARGE SCALE GENOMIC DNA]</scope>
    <source>
        <strain evidence="3">TISTR 1906</strain>
    </source>
</reference>
<gene>
    <name evidence="2" type="ORF">ACFSW6_17010</name>
</gene>
<accession>A0ABW5UTJ3</accession>
<comment type="caution">
    <text evidence="2">The sequence shown here is derived from an EMBL/GenBank/DDBJ whole genome shotgun (WGS) entry which is preliminary data.</text>
</comment>
<evidence type="ECO:0000256" key="1">
    <source>
        <dbReference type="SAM" id="Phobius"/>
    </source>
</evidence>
<feature type="transmembrane region" description="Helical" evidence="1">
    <location>
        <begin position="52"/>
        <end position="73"/>
    </location>
</feature>
<proteinExistence type="predicted"/>
<dbReference type="RefSeq" id="WP_083526725.1">
    <property type="nucleotide sequence ID" value="NZ_BCNT01000015.1"/>
</dbReference>
<dbReference type="Proteomes" id="UP001597463">
    <property type="component" value="Unassembled WGS sequence"/>
</dbReference>
<feature type="transmembrane region" description="Helical" evidence="1">
    <location>
        <begin position="236"/>
        <end position="257"/>
    </location>
</feature>
<dbReference type="EMBL" id="JBHUMV010000008">
    <property type="protein sequence ID" value="MFD2755770.1"/>
    <property type="molecule type" value="Genomic_DNA"/>
</dbReference>
<feature type="transmembrane region" description="Helical" evidence="1">
    <location>
        <begin position="129"/>
        <end position="147"/>
    </location>
</feature>
<organism evidence="2 3">
    <name type="scientific">Comamonas terrae</name>
    <dbReference type="NCBI Taxonomy" id="673548"/>
    <lineage>
        <taxon>Bacteria</taxon>
        <taxon>Pseudomonadati</taxon>
        <taxon>Pseudomonadota</taxon>
        <taxon>Betaproteobacteria</taxon>
        <taxon>Burkholderiales</taxon>
        <taxon>Comamonadaceae</taxon>
        <taxon>Comamonas</taxon>
    </lineage>
</organism>
<dbReference type="Pfam" id="PF10002">
    <property type="entry name" value="DUF2243"/>
    <property type="match status" value="1"/>
</dbReference>
<feature type="transmembrane region" description="Helical" evidence="1">
    <location>
        <begin position="85"/>
        <end position="103"/>
    </location>
</feature>
<sequence length="265" mass="27877">MADSSTARLRSAGCFLGFALGGFFDGILLHQILQWHHLLSNVEAVDDMRLQILADGLFHALMYLIAAMALVQLWRARKAALQPGAGPALWGCACMGFGSWHIADGLLSHWLLGIHRIKVDSPNPLVWDLAWFAVFGLLPLAIGWRMARNHGGRGGEGGGGAAAAAVLSLAALLAGPLAALPAAGGSTQVAVLFAPGVGSGRAFDALSRVDARVLWADRSGGLWIVDMADPAIAWQLYRQGALLVGNSAVAAGCFLWIKAPADRRT</sequence>
<keyword evidence="1" id="KW-0472">Membrane</keyword>
<feature type="transmembrane region" description="Helical" evidence="1">
    <location>
        <begin position="159"/>
        <end position="179"/>
    </location>
</feature>
<keyword evidence="1" id="KW-0812">Transmembrane</keyword>
<keyword evidence="3" id="KW-1185">Reference proteome</keyword>